<feature type="region of interest" description="Disordered" evidence="1">
    <location>
        <begin position="1"/>
        <end position="20"/>
    </location>
</feature>
<dbReference type="AlphaFoldDB" id="A0A8X6X1B6"/>
<dbReference type="EMBL" id="BMAV01004213">
    <property type="protein sequence ID" value="GFY44367.1"/>
    <property type="molecule type" value="Genomic_DNA"/>
</dbReference>
<comment type="caution">
    <text evidence="2">The sequence shown here is derived from an EMBL/GenBank/DDBJ whole genome shotgun (WGS) entry which is preliminary data.</text>
</comment>
<evidence type="ECO:0000313" key="3">
    <source>
        <dbReference type="Proteomes" id="UP000886998"/>
    </source>
</evidence>
<gene>
    <name evidence="2" type="ORF">TNIN_481801</name>
</gene>
<dbReference type="Proteomes" id="UP000886998">
    <property type="component" value="Unassembled WGS sequence"/>
</dbReference>
<protein>
    <submittedName>
        <fullName evidence="2">Uncharacterized protein</fullName>
    </submittedName>
</protein>
<reference evidence="2" key="1">
    <citation type="submission" date="2020-08" db="EMBL/GenBank/DDBJ databases">
        <title>Multicomponent nature underlies the extraordinary mechanical properties of spider dragline silk.</title>
        <authorList>
            <person name="Kono N."/>
            <person name="Nakamura H."/>
            <person name="Mori M."/>
            <person name="Yoshida Y."/>
            <person name="Ohtoshi R."/>
            <person name="Malay A.D."/>
            <person name="Moran D.A.P."/>
            <person name="Tomita M."/>
            <person name="Numata K."/>
            <person name="Arakawa K."/>
        </authorList>
    </citation>
    <scope>NUCLEOTIDE SEQUENCE</scope>
</reference>
<organism evidence="2 3">
    <name type="scientific">Trichonephila inaurata madagascariensis</name>
    <dbReference type="NCBI Taxonomy" id="2747483"/>
    <lineage>
        <taxon>Eukaryota</taxon>
        <taxon>Metazoa</taxon>
        <taxon>Ecdysozoa</taxon>
        <taxon>Arthropoda</taxon>
        <taxon>Chelicerata</taxon>
        <taxon>Arachnida</taxon>
        <taxon>Araneae</taxon>
        <taxon>Araneomorphae</taxon>
        <taxon>Entelegynae</taxon>
        <taxon>Araneoidea</taxon>
        <taxon>Nephilidae</taxon>
        <taxon>Trichonephila</taxon>
        <taxon>Trichonephila inaurata</taxon>
    </lineage>
</organism>
<evidence type="ECO:0000313" key="2">
    <source>
        <dbReference type="EMBL" id="GFY44367.1"/>
    </source>
</evidence>
<accession>A0A8X6X1B6</accession>
<proteinExistence type="predicted"/>
<feature type="compositionally biased region" description="Polar residues" evidence="1">
    <location>
        <begin position="1"/>
        <end position="16"/>
    </location>
</feature>
<evidence type="ECO:0000256" key="1">
    <source>
        <dbReference type="SAM" id="MobiDB-lite"/>
    </source>
</evidence>
<keyword evidence="3" id="KW-1185">Reference proteome</keyword>
<sequence>MAVYSIGQSQPHQNPVSPSPLRFSCRESLEPAVAARASSLAWQVSLTFKSRLHQSPVREVLIHPPASPNARLAVIYRCLQIPIIQLRPQTAPQMAAA</sequence>
<name>A0A8X6X1B6_9ARAC</name>